<evidence type="ECO:0000313" key="2">
    <source>
        <dbReference type="Proteomes" id="UP001374952"/>
    </source>
</evidence>
<reference evidence="1" key="1">
    <citation type="submission" date="2024-02" db="EMBL/GenBank/DDBJ databases">
        <title>Bacteria isolated from the canopy kelp, Nereocystis luetkeana.</title>
        <authorList>
            <person name="Pfister C.A."/>
            <person name="Younker I.T."/>
            <person name="Light S.H."/>
        </authorList>
    </citation>
    <scope>NUCLEOTIDE SEQUENCE</scope>
    <source>
        <strain evidence="1">TN.2.01</strain>
    </source>
</reference>
<accession>A0ACC6R027</accession>
<dbReference type="EMBL" id="JBAKAX010000001">
    <property type="protein sequence ID" value="MEL0603151.1"/>
    <property type="molecule type" value="Genomic_DNA"/>
</dbReference>
<comment type="caution">
    <text evidence="1">The sequence shown here is derived from an EMBL/GenBank/DDBJ whole genome shotgun (WGS) entry which is preliminary data.</text>
</comment>
<gene>
    <name evidence="1" type="ORF">V6250_03165</name>
</gene>
<sequence>MLKLLNRLLYLFLCLGLCTSPSAFAVQKEYVLKAGFLYNFARLGQWQSAKENTPDFLICSPDSQFIAIANAALENRKVHNRYLRNKYTPLKTTVLEDCDIVFITDNTYKLWLEAHSALELKNTMVVGETDGFIATNGHIRFFLSSSKVRFEVAPNKLKKAGITMSSKVLRLARVVEG</sequence>
<organism evidence="1 2">
    <name type="scientific">Pseudoalteromonas undina</name>
    <dbReference type="NCBI Taxonomy" id="43660"/>
    <lineage>
        <taxon>Bacteria</taxon>
        <taxon>Pseudomonadati</taxon>
        <taxon>Pseudomonadota</taxon>
        <taxon>Gammaproteobacteria</taxon>
        <taxon>Alteromonadales</taxon>
        <taxon>Pseudoalteromonadaceae</taxon>
        <taxon>Pseudoalteromonas</taxon>
    </lineage>
</organism>
<evidence type="ECO:0000313" key="1">
    <source>
        <dbReference type="EMBL" id="MEL0603151.1"/>
    </source>
</evidence>
<protein>
    <submittedName>
        <fullName evidence="1">YfiR family protein</fullName>
    </submittedName>
</protein>
<keyword evidence="2" id="KW-1185">Reference proteome</keyword>
<dbReference type="Proteomes" id="UP001374952">
    <property type="component" value="Unassembled WGS sequence"/>
</dbReference>
<proteinExistence type="predicted"/>
<name>A0ACC6R027_9GAMM</name>